<protein>
    <submittedName>
        <fullName evidence="1">Uncharacterized protein</fullName>
    </submittedName>
</protein>
<gene>
    <name evidence="1" type="ORF">D9619_011539</name>
</gene>
<comment type="caution">
    <text evidence="1">The sequence shown here is derived from an EMBL/GenBank/DDBJ whole genome shotgun (WGS) entry which is preliminary data.</text>
</comment>
<dbReference type="AlphaFoldDB" id="A0A8H5BUK3"/>
<reference evidence="1 2" key="1">
    <citation type="journal article" date="2020" name="ISME J.">
        <title>Uncovering the hidden diversity of litter-decomposition mechanisms in mushroom-forming fungi.</title>
        <authorList>
            <person name="Floudas D."/>
            <person name="Bentzer J."/>
            <person name="Ahren D."/>
            <person name="Johansson T."/>
            <person name="Persson P."/>
            <person name="Tunlid A."/>
        </authorList>
    </citation>
    <scope>NUCLEOTIDE SEQUENCE [LARGE SCALE GENOMIC DNA]</scope>
    <source>
        <strain evidence="1 2">CBS 101986</strain>
    </source>
</reference>
<keyword evidence="2" id="KW-1185">Reference proteome</keyword>
<accession>A0A8H5BUK3</accession>
<organism evidence="1 2">
    <name type="scientific">Psilocybe cf. subviscida</name>
    <dbReference type="NCBI Taxonomy" id="2480587"/>
    <lineage>
        <taxon>Eukaryota</taxon>
        <taxon>Fungi</taxon>
        <taxon>Dikarya</taxon>
        <taxon>Basidiomycota</taxon>
        <taxon>Agaricomycotina</taxon>
        <taxon>Agaricomycetes</taxon>
        <taxon>Agaricomycetidae</taxon>
        <taxon>Agaricales</taxon>
        <taxon>Agaricineae</taxon>
        <taxon>Strophariaceae</taxon>
        <taxon>Psilocybe</taxon>
    </lineage>
</organism>
<proteinExistence type="predicted"/>
<evidence type="ECO:0000313" key="1">
    <source>
        <dbReference type="EMBL" id="KAF5328642.1"/>
    </source>
</evidence>
<evidence type="ECO:0000313" key="2">
    <source>
        <dbReference type="Proteomes" id="UP000567179"/>
    </source>
</evidence>
<name>A0A8H5BUK3_9AGAR</name>
<dbReference type="EMBL" id="JAACJJ010000003">
    <property type="protein sequence ID" value="KAF5328642.1"/>
    <property type="molecule type" value="Genomic_DNA"/>
</dbReference>
<sequence length="201" mass="23372">MELIIHVPKSPYRLGWHSKPGLGSGGKYMHLGIEPTRIEPWYGDRIVRRSAYTKAVAAIPEMLFKEHTGQIDFNSFDFKHTLDLITTVEKNYKAEELVDFLKANTNICLISAAYAFKTRLSSNKEGQNTPYKRVLRLLQKVKGELTRRLDSFHWIWETSLDKTWIRYIPNSHELHSDPDKFANAVLSVTNDLWMLEDMQTM</sequence>
<dbReference type="Proteomes" id="UP000567179">
    <property type="component" value="Unassembled WGS sequence"/>
</dbReference>